<feature type="domain" description="BTB" evidence="1">
    <location>
        <begin position="23"/>
        <end position="96"/>
    </location>
</feature>
<gene>
    <name evidence="4" type="ORF">RCL2_000837300</name>
    <name evidence="3" type="ORF">RclHR1_00160009</name>
</gene>
<dbReference type="EMBL" id="BEXD01000668">
    <property type="protein sequence ID" value="GBB89293.1"/>
    <property type="molecule type" value="Genomic_DNA"/>
</dbReference>
<dbReference type="AlphaFoldDB" id="A0A2Z6QGI3"/>
<evidence type="ECO:0000313" key="5">
    <source>
        <dbReference type="Proteomes" id="UP000247702"/>
    </source>
</evidence>
<dbReference type="InterPro" id="IPR011333">
    <property type="entry name" value="SKP1/BTB/POZ_sf"/>
</dbReference>
<dbReference type="PROSITE" id="PS51886">
    <property type="entry name" value="TLDC"/>
    <property type="match status" value="1"/>
</dbReference>
<reference evidence="3 5" key="1">
    <citation type="submission" date="2017-11" db="EMBL/GenBank/DDBJ databases">
        <title>The genome of Rhizophagus clarus HR1 reveals common genetic basis of auxotrophy among arbuscular mycorrhizal fungi.</title>
        <authorList>
            <person name="Kobayashi Y."/>
        </authorList>
    </citation>
    <scope>NUCLEOTIDE SEQUENCE [LARGE SCALE GENOMIC DNA]</scope>
    <source>
        <strain evidence="3 5">HR1</strain>
    </source>
</reference>
<accession>A0A2Z6QGI3</accession>
<name>A0A2Z6QGI3_9GLOM</name>
<dbReference type="Proteomes" id="UP000247702">
    <property type="component" value="Unassembled WGS sequence"/>
</dbReference>
<dbReference type="InterPro" id="IPR006571">
    <property type="entry name" value="TLDc_dom"/>
</dbReference>
<dbReference type="Gene3D" id="1.25.40.420">
    <property type="match status" value="1"/>
</dbReference>
<evidence type="ECO:0000313" key="4">
    <source>
        <dbReference type="EMBL" id="GES81112.1"/>
    </source>
</evidence>
<protein>
    <recommendedName>
        <fullName evidence="6">BTB domain-containing protein</fullName>
    </recommendedName>
</protein>
<dbReference type="OrthoDB" id="9979965at2759"/>
<dbReference type="Proteomes" id="UP000615446">
    <property type="component" value="Unassembled WGS sequence"/>
</dbReference>
<dbReference type="InterPro" id="IPR000210">
    <property type="entry name" value="BTB/POZ_dom"/>
</dbReference>
<dbReference type="Pfam" id="PF00651">
    <property type="entry name" value="BTB"/>
    <property type="match status" value="1"/>
</dbReference>
<sequence>MSSKFWTCLSNDYEKLFDTGLGYDVIIYAGEEPDVKEIYAHSNILCIRSQYFRTAFSNEWAEKNDGKFILRKPNIEAKLLSIILRFIYCGNIELKNLQGPDILKLLIAVDELNIQPLISYIQEYLIEHQTEFLYQNQTDILEVVYHHETFTDLWNFCIKKICEEPNVLINSDKFIDLKAPLLELLIKQDDLYMDEIEIWDNLLKWTFAQQDMRNDPTKWSEENITNIERLLNRFIPLIRFYDIEPADFFYKVYNYKEILPQDLIYDLLEFHIVPDMKPKSNVIPSRKSYLKLDSTLIELDHFLLFASWIDNKDYSNYNKRILPYNFKLLYRASQDGFNSVAFHNNSDNKGATIWIAKIQGSTQLIGGYNPLDWGGNCGYKNTSDSFLFNFTNGRNLSTAKFGYVNDPRYAVYCNNNYGPDMGNLNFPNSNNLNYNYNNGDWYPNIGIPENIIIDDYEVFQVTKKGN</sequence>
<evidence type="ECO:0000259" key="2">
    <source>
        <dbReference type="PROSITE" id="PS51886"/>
    </source>
</evidence>
<feature type="domain" description="TLDc" evidence="2">
    <location>
        <begin position="295"/>
        <end position="462"/>
    </location>
</feature>
<keyword evidence="5" id="KW-1185">Reference proteome</keyword>
<dbReference type="CDD" id="cd18186">
    <property type="entry name" value="BTB_POZ_ZBTB_KLHL-like"/>
    <property type="match status" value="1"/>
</dbReference>
<comment type="caution">
    <text evidence="3">The sequence shown here is derived from an EMBL/GenBank/DDBJ whole genome shotgun (WGS) entry which is preliminary data.</text>
</comment>
<dbReference type="InterPro" id="IPR051481">
    <property type="entry name" value="BTB-POZ/Galectin-3-binding"/>
</dbReference>
<organism evidence="3 5">
    <name type="scientific">Rhizophagus clarus</name>
    <dbReference type="NCBI Taxonomy" id="94130"/>
    <lineage>
        <taxon>Eukaryota</taxon>
        <taxon>Fungi</taxon>
        <taxon>Fungi incertae sedis</taxon>
        <taxon>Mucoromycota</taxon>
        <taxon>Glomeromycotina</taxon>
        <taxon>Glomeromycetes</taxon>
        <taxon>Glomerales</taxon>
        <taxon>Glomeraceae</taxon>
        <taxon>Rhizophagus</taxon>
    </lineage>
</organism>
<evidence type="ECO:0008006" key="6">
    <source>
        <dbReference type="Google" id="ProtNLM"/>
    </source>
</evidence>
<dbReference type="SUPFAM" id="SSF54695">
    <property type="entry name" value="POZ domain"/>
    <property type="match status" value="1"/>
</dbReference>
<reference evidence="4" key="2">
    <citation type="submission" date="2019-10" db="EMBL/GenBank/DDBJ databases">
        <title>Conservation and host-specific expression of non-tandemly repeated heterogenous ribosome RNA gene in arbuscular mycorrhizal fungi.</title>
        <authorList>
            <person name="Maeda T."/>
            <person name="Kobayashi Y."/>
            <person name="Nakagawa T."/>
            <person name="Ezawa T."/>
            <person name="Yamaguchi K."/>
            <person name="Bino T."/>
            <person name="Nishimoto Y."/>
            <person name="Shigenobu S."/>
            <person name="Kawaguchi M."/>
        </authorList>
    </citation>
    <scope>NUCLEOTIDE SEQUENCE</scope>
    <source>
        <strain evidence="4">HR1</strain>
    </source>
</reference>
<dbReference type="Pfam" id="PF07534">
    <property type="entry name" value="TLD"/>
    <property type="match status" value="1"/>
</dbReference>
<dbReference type="SMART" id="SM00225">
    <property type="entry name" value="BTB"/>
    <property type="match status" value="1"/>
</dbReference>
<dbReference type="Gene3D" id="3.30.710.10">
    <property type="entry name" value="Potassium Channel Kv1.1, Chain A"/>
    <property type="match status" value="1"/>
</dbReference>
<dbReference type="SMART" id="SM00584">
    <property type="entry name" value="TLDc"/>
    <property type="match status" value="1"/>
</dbReference>
<dbReference type="EMBL" id="BLAL01000053">
    <property type="protein sequence ID" value="GES81112.1"/>
    <property type="molecule type" value="Genomic_DNA"/>
</dbReference>
<evidence type="ECO:0000313" key="3">
    <source>
        <dbReference type="EMBL" id="GBB89293.1"/>
    </source>
</evidence>
<dbReference type="PANTHER" id="PTHR24410">
    <property type="entry name" value="HL07962P-RELATED"/>
    <property type="match status" value="1"/>
</dbReference>
<proteinExistence type="predicted"/>
<dbReference type="PROSITE" id="PS50097">
    <property type="entry name" value="BTB"/>
    <property type="match status" value="1"/>
</dbReference>
<dbReference type="PANTHER" id="PTHR24410:SF23">
    <property type="entry name" value="BTB DOMAIN-CONTAINING PROTEIN-RELATED"/>
    <property type="match status" value="1"/>
</dbReference>
<evidence type="ECO:0000259" key="1">
    <source>
        <dbReference type="PROSITE" id="PS50097"/>
    </source>
</evidence>